<dbReference type="Proteomes" id="UP000325785">
    <property type="component" value="Chromosome"/>
</dbReference>
<dbReference type="Gene3D" id="3.10.129.10">
    <property type="entry name" value="Hotdog Thioesterase"/>
    <property type="match status" value="1"/>
</dbReference>
<dbReference type="RefSeq" id="WP_057820052.1">
    <property type="nucleotide sequence ID" value="NZ_CAXRJZ010000131.1"/>
</dbReference>
<accession>A0A0T5P2X6</accession>
<evidence type="ECO:0000259" key="1">
    <source>
        <dbReference type="Pfam" id="PF01575"/>
    </source>
</evidence>
<dbReference type="Pfam" id="PF01575">
    <property type="entry name" value="MaoC_dehydratas"/>
    <property type="match status" value="1"/>
</dbReference>
<proteinExistence type="predicted"/>
<dbReference type="EMBL" id="LAXI01000021">
    <property type="protein sequence ID" value="KRS15521.1"/>
    <property type="molecule type" value="Genomic_DNA"/>
</dbReference>
<evidence type="ECO:0000313" key="4">
    <source>
        <dbReference type="Proteomes" id="UP000051401"/>
    </source>
</evidence>
<dbReference type="EMBL" id="CP031598">
    <property type="protein sequence ID" value="QEW25288.1"/>
    <property type="molecule type" value="Genomic_DNA"/>
</dbReference>
<dbReference type="OrthoDB" id="9796589at2"/>
<keyword evidence="4" id="KW-1185">Reference proteome</keyword>
<name>A0A0T5P2X6_9RHOB</name>
<dbReference type="KEGG" id="rid:RIdsm_01074"/>
<dbReference type="Proteomes" id="UP000051401">
    <property type="component" value="Unassembled WGS sequence"/>
</dbReference>
<sequence length="160" mass="17395">MTRDTQALETVGLGIPFEDWTVGRKFKTVGRTVTDADITLFVGATGMTEVLFTDLEYLKENSLIGQRPAPGALVYSMAEGLLMQSVMQHTGLAFLGMELTVKSPVLAGDTIHVECEVTETRPTSKPGRGIVTARCDVVKQDGELALTYTCQRLVKARKAD</sequence>
<protein>
    <submittedName>
        <fullName evidence="2">Acyl dehydratase</fullName>
    </submittedName>
    <submittedName>
        <fullName evidence="3">Bifunctional aldehyde dehydrogenase/enoyl-CoA hydratase</fullName>
    </submittedName>
</protein>
<organism evidence="2 4">
    <name type="scientific">Roseovarius indicus</name>
    <dbReference type="NCBI Taxonomy" id="540747"/>
    <lineage>
        <taxon>Bacteria</taxon>
        <taxon>Pseudomonadati</taxon>
        <taxon>Pseudomonadota</taxon>
        <taxon>Alphaproteobacteria</taxon>
        <taxon>Rhodobacterales</taxon>
        <taxon>Roseobacteraceae</taxon>
        <taxon>Roseovarius</taxon>
    </lineage>
</organism>
<dbReference type="PANTHER" id="PTHR43664">
    <property type="entry name" value="MONOAMINE OXIDASE-RELATED"/>
    <property type="match status" value="1"/>
</dbReference>
<dbReference type="PANTHER" id="PTHR43664:SF1">
    <property type="entry name" value="BETA-METHYLMALYL-COA DEHYDRATASE"/>
    <property type="match status" value="1"/>
</dbReference>
<evidence type="ECO:0000313" key="3">
    <source>
        <dbReference type="EMBL" id="QEW25288.1"/>
    </source>
</evidence>
<dbReference type="PATRIC" id="fig|540747.5.peg.2991"/>
<evidence type="ECO:0000313" key="2">
    <source>
        <dbReference type="EMBL" id="KRS15521.1"/>
    </source>
</evidence>
<dbReference type="InterPro" id="IPR052342">
    <property type="entry name" value="MCH/BMMD"/>
</dbReference>
<gene>
    <name evidence="3" type="ORF">RIdsm_01074</name>
    <name evidence="2" type="ORF">XM52_23165</name>
</gene>
<dbReference type="SUPFAM" id="SSF54637">
    <property type="entry name" value="Thioesterase/thiol ester dehydrase-isomerase"/>
    <property type="match status" value="1"/>
</dbReference>
<dbReference type="InterPro" id="IPR002539">
    <property type="entry name" value="MaoC-like_dom"/>
</dbReference>
<evidence type="ECO:0000313" key="5">
    <source>
        <dbReference type="Proteomes" id="UP000325785"/>
    </source>
</evidence>
<reference evidence="3 5" key="2">
    <citation type="submission" date="2018-08" db="EMBL/GenBank/DDBJ databases">
        <title>Genetic Globetrotter - A new plasmid hitch-hiking vast phylogenetic and geographic distances.</title>
        <authorList>
            <person name="Vollmers J."/>
            <person name="Petersen J."/>
        </authorList>
    </citation>
    <scope>NUCLEOTIDE SEQUENCE [LARGE SCALE GENOMIC DNA]</scope>
    <source>
        <strain evidence="3 5">DSM 26383</strain>
    </source>
</reference>
<dbReference type="STRING" id="540747.SAMN04488031_106176"/>
<feature type="domain" description="MaoC-like" evidence="1">
    <location>
        <begin position="21"/>
        <end position="132"/>
    </location>
</feature>
<dbReference type="AlphaFoldDB" id="A0A0T5P2X6"/>
<dbReference type="InterPro" id="IPR029069">
    <property type="entry name" value="HotDog_dom_sf"/>
</dbReference>
<reference evidence="2 4" key="1">
    <citation type="submission" date="2015-04" db="EMBL/GenBank/DDBJ databases">
        <title>The draft genome sequence of Roseovarius indicus B108T.</title>
        <authorList>
            <person name="Li G."/>
            <person name="Lai Q."/>
            <person name="Shao Z."/>
            <person name="Yan P."/>
        </authorList>
    </citation>
    <scope>NUCLEOTIDE SEQUENCE [LARGE SCALE GENOMIC DNA]</scope>
    <source>
        <strain evidence="2 4">B108</strain>
    </source>
</reference>